<dbReference type="AlphaFoldDB" id="A0A8D8GX81"/>
<dbReference type="EMBL" id="HBUE01186920">
    <property type="protein sequence ID" value="CAG6523153.1"/>
    <property type="molecule type" value="Transcribed_RNA"/>
</dbReference>
<accession>A0A8D8GX81</accession>
<evidence type="ECO:0000313" key="1">
    <source>
        <dbReference type="EMBL" id="CAG6523153.1"/>
    </source>
</evidence>
<dbReference type="EMBL" id="HBUE01292677">
    <property type="protein sequence ID" value="CAG6574808.1"/>
    <property type="molecule type" value="Transcribed_RNA"/>
</dbReference>
<reference evidence="1" key="1">
    <citation type="submission" date="2021-05" db="EMBL/GenBank/DDBJ databases">
        <authorList>
            <person name="Alioto T."/>
            <person name="Alioto T."/>
            <person name="Gomez Garrido J."/>
        </authorList>
    </citation>
    <scope>NUCLEOTIDE SEQUENCE</scope>
</reference>
<name>A0A8D8GX81_CULPI</name>
<protein>
    <submittedName>
        <fullName evidence="1">(northern house mosquito) hypothetical protein</fullName>
    </submittedName>
</protein>
<sequence length="109" mass="12062">MTAVVANRVGYLLRSTGPSTRPSTRGNLTCPTNLVFRHKFVSIKATDQAVSAMIKDQVVYVTNKICLQRRTRWSAGPICPITSTSRSECQMRSSSSSYSNQPMTLPHII</sequence>
<proteinExistence type="predicted"/>
<organism evidence="1">
    <name type="scientific">Culex pipiens</name>
    <name type="common">House mosquito</name>
    <dbReference type="NCBI Taxonomy" id="7175"/>
    <lineage>
        <taxon>Eukaryota</taxon>
        <taxon>Metazoa</taxon>
        <taxon>Ecdysozoa</taxon>
        <taxon>Arthropoda</taxon>
        <taxon>Hexapoda</taxon>
        <taxon>Insecta</taxon>
        <taxon>Pterygota</taxon>
        <taxon>Neoptera</taxon>
        <taxon>Endopterygota</taxon>
        <taxon>Diptera</taxon>
        <taxon>Nematocera</taxon>
        <taxon>Culicoidea</taxon>
        <taxon>Culicidae</taxon>
        <taxon>Culicinae</taxon>
        <taxon>Culicini</taxon>
        <taxon>Culex</taxon>
        <taxon>Culex</taxon>
    </lineage>
</organism>